<dbReference type="AlphaFoldDB" id="A0A8H7EX45"/>
<dbReference type="EMBL" id="JABXXO010000014">
    <property type="protein sequence ID" value="KAF7761215.1"/>
    <property type="molecule type" value="Genomic_DNA"/>
</dbReference>
<accession>A0A8H7EX45</accession>
<proteinExistence type="predicted"/>
<dbReference type="Proteomes" id="UP000629468">
    <property type="component" value="Unassembled WGS sequence"/>
</dbReference>
<reference evidence="1 2" key="1">
    <citation type="journal article" name="Sci. Rep.">
        <title>Telomere-to-telomere assembled and centromere annotated genomes of the two main subspecies of the button mushroom Agaricus bisporus reveal especially polymorphic chromosome ends.</title>
        <authorList>
            <person name="Sonnenberg A.S.M."/>
            <person name="Sedaghat-Telgerd N."/>
            <person name="Lavrijssen B."/>
            <person name="Ohm R.A."/>
            <person name="Hendrickx P.M."/>
            <person name="Scholtmeijer K."/>
            <person name="Baars J.J.P."/>
            <person name="van Peer A."/>
        </authorList>
    </citation>
    <scope>NUCLEOTIDE SEQUENCE [LARGE SCALE GENOMIC DNA]</scope>
    <source>
        <strain evidence="1 2">H119_p4</strain>
    </source>
</reference>
<evidence type="ECO:0000313" key="2">
    <source>
        <dbReference type="Proteomes" id="UP000629468"/>
    </source>
</evidence>
<protein>
    <submittedName>
        <fullName evidence="1">Uncharacterized protein</fullName>
    </submittedName>
</protein>
<organism evidence="1 2">
    <name type="scientific">Agaricus bisporus var. burnettii</name>
    <dbReference type="NCBI Taxonomy" id="192524"/>
    <lineage>
        <taxon>Eukaryota</taxon>
        <taxon>Fungi</taxon>
        <taxon>Dikarya</taxon>
        <taxon>Basidiomycota</taxon>
        <taxon>Agaricomycotina</taxon>
        <taxon>Agaricomycetes</taxon>
        <taxon>Agaricomycetidae</taxon>
        <taxon>Agaricales</taxon>
        <taxon>Agaricineae</taxon>
        <taxon>Agaricaceae</taxon>
        <taxon>Agaricus</taxon>
    </lineage>
</organism>
<sequence>MRPTSIYVTATLPTEIILEVIEYVKENHDTSSLYSYSLISCDWLAALRSILFTGMTITFNELNKLINLLRSPCCSLTPHVRELCIRQVPSWYVVWRSSHGPFFGNKSFRHYAGRVSKVVQLLPNVTRLCLQDFDFPSLGHKYRHKTYAGFDQIETLVLRDGMCEDTPFAIEEVLSSFPRVRRLECDILGLIDSETKVEYSKGLPQRPSAKYLPELTELLIVVPQADFLTLLSHCVSLQNVQKLDLNYKWGDSMLQDETKALCAMFG</sequence>
<comment type="caution">
    <text evidence="1">The sequence shown here is derived from an EMBL/GenBank/DDBJ whole genome shotgun (WGS) entry which is preliminary data.</text>
</comment>
<gene>
    <name evidence="1" type="ORF">Agabi119p4_10624</name>
</gene>
<name>A0A8H7EX45_AGABI</name>
<evidence type="ECO:0000313" key="1">
    <source>
        <dbReference type="EMBL" id="KAF7761215.1"/>
    </source>
</evidence>